<evidence type="ECO:0000256" key="5">
    <source>
        <dbReference type="ARBA" id="ARBA00023163"/>
    </source>
</evidence>
<dbReference type="InterPro" id="IPR013325">
    <property type="entry name" value="RNA_pol_sigma_r2"/>
</dbReference>
<dbReference type="InterPro" id="IPR013324">
    <property type="entry name" value="RNA_pol_sigma_r3/r4-like"/>
</dbReference>
<organism evidence="9 10">
    <name type="scientific">Marinilabilia salmonicolor</name>
    <dbReference type="NCBI Taxonomy" id="989"/>
    <lineage>
        <taxon>Bacteria</taxon>
        <taxon>Pseudomonadati</taxon>
        <taxon>Bacteroidota</taxon>
        <taxon>Bacteroidia</taxon>
        <taxon>Marinilabiliales</taxon>
        <taxon>Marinilabiliaceae</taxon>
        <taxon>Marinilabilia</taxon>
    </lineage>
</organism>
<evidence type="ECO:0000313" key="9">
    <source>
        <dbReference type="EMBL" id="RCW33263.1"/>
    </source>
</evidence>
<dbReference type="InterPro" id="IPR036388">
    <property type="entry name" value="WH-like_DNA-bd_sf"/>
</dbReference>
<dbReference type="PANTHER" id="PTHR43133:SF46">
    <property type="entry name" value="RNA POLYMERASE SIGMA-70 FACTOR ECF SUBFAMILY"/>
    <property type="match status" value="1"/>
</dbReference>
<dbReference type="InterPro" id="IPR014284">
    <property type="entry name" value="RNA_pol_sigma-70_dom"/>
</dbReference>
<feature type="domain" description="RNA polymerase sigma factor 70 region 4 type 2" evidence="8">
    <location>
        <begin position="117"/>
        <end position="163"/>
    </location>
</feature>
<dbReference type="GO" id="GO:0016987">
    <property type="term" value="F:sigma factor activity"/>
    <property type="evidence" value="ECO:0007669"/>
    <property type="project" value="UniProtKB-KW"/>
</dbReference>
<gene>
    <name evidence="9" type="ORF">DFO77_11328</name>
</gene>
<dbReference type="Pfam" id="PF08281">
    <property type="entry name" value="Sigma70_r4_2"/>
    <property type="match status" value="1"/>
</dbReference>
<dbReference type="Gene3D" id="1.10.10.10">
    <property type="entry name" value="Winged helix-like DNA-binding domain superfamily/Winged helix DNA-binding domain"/>
    <property type="match status" value="1"/>
</dbReference>
<dbReference type="Proteomes" id="UP000252733">
    <property type="component" value="Unassembled WGS sequence"/>
</dbReference>
<dbReference type="NCBIfam" id="TIGR02937">
    <property type="entry name" value="sigma70-ECF"/>
    <property type="match status" value="1"/>
</dbReference>
<evidence type="ECO:0000259" key="7">
    <source>
        <dbReference type="Pfam" id="PF04542"/>
    </source>
</evidence>
<feature type="domain" description="RNA polymerase sigma-70 region 2" evidence="7">
    <location>
        <begin position="26"/>
        <end position="87"/>
    </location>
</feature>
<proteinExistence type="inferred from homology"/>
<comment type="similarity">
    <text evidence="1 6">Belongs to the sigma-70 factor family. ECF subfamily.</text>
</comment>
<evidence type="ECO:0000313" key="10">
    <source>
        <dbReference type="Proteomes" id="UP000252733"/>
    </source>
</evidence>
<sequence>MTQEQIFIKQLKQGSIQAFNELFYLYSSRLYGLGYKYLKSDTDAEELVQDVFLKIWKNREKINEEENFRAYLFTIAFNQIRDYFKYKSVYVDVEEFQQFEPRDNTTEASLTFRSVLDQITQLLQRLPEKKQRIFHLSRFEGKSAKEIAEIVGVTSKTVDNQISEVIGFLKVHLKKSGFLSLLFFYLFLL</sequence>
<dbReference type="Pfam" id="PF04542">
    <property type="entry name" value="Sigma70_r2"/>
    <property type="match status" value="1"/>
</dbReference>
<dbReference type="Gene3D" id="1.10.1740.10">
    <property type="match status" value="1"/>
</dbReference>
<evidence type="ECO:0000259" key="8">
    <source>
        <dbReference type="Pfam" id="PF08281"/>
    </source>
</evidence>
<dbReference type="AlphaFoldDB" id="A0A368UXF8"/>
<evidence type="ECO:0000256" key="4">
    <source>
        <dbReference type="ARBA" id="ARBA00023125"/>
    </source>
</evidence>
<dbReference type="SUPFAM" id="SSF88946">
    <property type="entry name" value="Sigma2 domain of RNA polymerase sigma factors"/>
    <property type="match status" value="1"/>
</dbReference>
<dbReference type="InterPro" id="IPR014327">
    <property type="entry name" value="RNA_pol_sigma70_bacteroid"/>
</dbReference>
<dbReference type="InterPro" id="IPR007627">
    <property type="entry name" value="RNA_pol_sigma70_r2"/>
</dbReference>
<dbReference type="InterPro" id="IPR039425">
    <property type="entry name" value="RNA_pol_sigma-70-like"/>
</dbReference>
<evidence type="ECO:0000256" key="2">
    <source>
        <dbReference type="ARBA" id="ARBA00023015"/>
    </source>
</evidence>
<dbReference type="InterPro" id="IPR000838">
    <property type="entry name" value="RNA_pol_sigma70_ECF_CS"/>
</dbReference>
<dbReference type="PANTHER" id="PTHR43133">
    <property type="entry name" value="RNA POLYMERASE ECF-TYPE SIGMA FACTO"/>
    <property type="match status" value="1"/>
</dbReference>
<evidence type="ECO:0000256" key="1">
    <source>
        <dbReference type="ARBA" id="ARBA00010641"/>
    </source>
</evidence>
<keyword evidence="4 6" id="KW-0238">DNA-binding</keyword>
<evidence type="ECO:0000256" key="6">
    <source>
        <dbReference type="RuleBase" id="RU000716"/>
    </source>
</evidence>
<dbReference type="NCBIfam" id="TIGR02985">
    <property type="entry name" value="Sig70_bacteroi1"/>
    <property type="match status" value="1"/>
</dbReference>
<keyword evidence="5 6" id="KW-0804">Transcription</keyword>
<keyword evidence="3 6" id="KW-0731">Sigma factor</keyword>
<dbReference type="PROSITE" id="PS01063">
    <property type="entry name" value="SIGMA70_ECF"/>
    <property type="match status" value="1"/>
</dbReference>
<dbReference type="InterPro" id="IPR013249">
    <property type="entry name" value="RNA_pol_sigma70_r4_t2"/>
</dbReference>
<protein>
    <recommendedName>
        <fullName evidence="6">RNA polymerase sigma factor</fullName>
    </recommendedName>
</protein>
<dbReference type="EMBL" id="QPIZ01000013">
    <property type="protein sequence ID" value="RCW33263.1"/>
    <property type="molecule type" value="Genomic_DNA"/>
</dbReference>
<keyword evidence="2 6" id="KW-0805">Transcription regulation</keyword>
<comment type="caution">
    <text evidence="9">The sequence shown here is derived from an EMBL/GenBank/DDBJ whole genome shotgun (WGS) entry which is preliminary data.</text>
</comment>
<dbReference type="SUPFAM" id="SSF88659">
    <property type="entry name" value="Sigma3 and sigma4 domains of RNA polymerase sigma factors"/>
    <property type="match status" value="1"/>
</dbReference>
<name>A0A368UXF8_9BACT</name>
<dbReference type="GO" id="GO:0006352">
    <property type="term" value="P:DNA-templated transcription initiation"/>
    <property type="evidence" value="ECO:0007669"/>
    <property type="project" value="InterPro"/>
</dbReference>
<accession>A0A368UXF8</accession>
<reference evidence="9 10" key="1">
    <citation type="submission" date="2018-07" db="EMBL/GenBank/DDBJ databases">
        <title>Freshwater and sediment microbial communities from various areas in North America, analyzing microbe dynamics in response to fracking.</title>
        <authorList>
            <person name="Lamendella R."/>
        </authorList>
    </citation>
    <scope>NUCLEOTIDE SEQUENCE [LARGE SCALE GENOMIC DNA]</scope>
    <source>
        <strain evidence="9 10">160A</strain>
    </source>
</reference>
<evidence type="ECO:0000256" key="3">
    <source>
        <dbReference type="ARBA" id="ARBA00023082"/>
    </source>
</evidence>
<keyword evidence="10" id="KW-1185">Reference proteome</keyword>
<dbReference type="GO" id="GO:0003677">
    <property type="term" value="F:DNA binding"/>
    <property type="evidence" value="ECO:0007669"/>
    <property type="project" value="UniProtKB-KW"/>
</dbReference>
<dbReference type="RefSeq" id="WP_114437160.1">
    <property type="nucleotide sequence ID" value="NZ_QPIZ01000013.1"/>
</dbReference>